<feature type="region of interest" description="Disordered" evidence="1">
    <location>
        <begin position="23"/>
        <end position="48"/>
    </location>
</feature>
<name>A0ABM1XMA2_AEDAL</name>
<organism evidence="2 3">
    <name type="scientific">Aedes albopictus</name>
    <name type="common">Asian tiger mosquito</name>
    <name type="synonym">Stegomyia albopicta</name>
    <dbReference type="NCBI Taxonomy" id="7160"/>
    <lineage>
        <taxon>Eukaryota</taxon>
        <taxon>Metazoa</taxon>
        <taxon>Ecdysozoa</taxon>
        <taxon>Arthropoda</taxon>
        <taxon>Hexapoda</taxon>
        <taxon>Insecta</taxon>
        <taxon>Pterygota</taxon>
        <taxon>Neoptera</taxon>
        <taxon>Endopterygota</taxon>
        <taxon>Diptera</taxon>
        <taxon>Nematocera</taxon>
        <taxon>Culicoidea</taxon>
        <taxon>Culicidae</taxon>
        <taxon>Culicinae</taxon>
        <taxon>Aedini</taxon>
        <taxon>Aedes</taxon>
        <taxon>Stegomyia</taxon>
    </lineage>
</organism>
<reference evidence="3" key="1">
    <citation type="journal article" date="2015" name="Proc. Natl. Acad. Sci. U.S.A.">
        <title>Genome sequence of the Asian Tiger mosquito, Aedes albopictus, reveals insights into its biology, genetics, and evolution.</title>
        <authorList>
            <person name="Chen X.G."/>
            <person name="Jiang X."/>
            <person name="Gu J."/>
            <person name="Xu M."/>
            <person name="Wu Y."/>
            <person name="Deng Y."/>
            <person name="Zhang C."/>
            <person name="Bonizzoni M."/>
            <person name="Dermauw W."/>
            <person name="Vontas J."/>
            <person name="Armbruster P."/>
            <person name="Huang X."/>
            <person name="Yang Y."/>
            <person name="Zhang H."/>
            <person name="He W."/>
            <person name="Peng H."/>
            <person name="Liu Y."/>
            <person name="Wu K."/>
            <person name="Chen J."/>
            <person name="Lirakis M."/>
            <person name="Topalis P."/>
            <person name="Van Leeuwen T."/>
            <person name="Hall A.B."/>
            <person name="Jiang X."/>
            <person name="Thorpe C."/>
            <person name="Mueller R.L."/>
            <person name="Sun C."/>
            <person name="Waterhouse R.M."/>
            <person name="Yan G."/>
            <person name="Tu Z.J."/>
            <person name="Fang X."/>
            <person name="James A.A."/>
        </authorList>
    </citation>
    <scope>NUCLEOTIDE SEQUENCE [LARGE SCALE GENOMIC DNA]</scope>
    <source>
        <strain evidence="3">Foshan</strain>
    </source>
</reference>
<sequence length="393" mass="43199">MPRLTKKRKAAISAWIFRKKQINSDSDQVRSGPSSEPQDTNTGLWDIGHPEAKIEDDSSECSASESLDGLFFPPGSLDEEIPSEPSDSVAFGDSVAEARLVAIEDFSPPPIPLLEECDLIWSDFPENMDRPPAYAGNIINSTPPSPILSHNSDPVPVVVCPFDFGPLWRISPERKTENIGSPASVDTSSAASMANLCFVPMSGEEDRNCNRQTLSPSAPPTVECLQSNPIEEIRVISTETSHQSKDDQSEDTAVSHFAHHRLTRSKTVIIDIPGRPHGLSATLDCYCKACIKNAAVEPNPEVLEERTAKSAQPRDDSTAAKMTEIYASFELPKTSRVGKVGRPHKSRQLSRYCKKWGKIGLLGIDNRHCRSIDSRRCKKSKTNELSIRSSLYG</sequence>
<evidence type="ECO:0000313" key="3">
    <source>
        <dbReference type="Proteomes" id="UP000069940"/>
    </source>
</evidence>
<dbReference type="GeneID" id="134288950"/>
<dbReference type="Proteomes" id="UP000069940">
    <property type="component" value="Unassembled WGS sequence"/>
</dbReference>
<accession>A0ABM1XMA2</accession>
<reference evidence="2" key="2">
    <citation type="submission" date="2025-05" db="UniProtKB">
        <authorList>
            <consortium name="EnsemblMetazoa"/>
        </authorList>
    </citation>
    <scope>IDENTIFICATION</scope>
    <source>
        <strain evidence="2">Foshan</strain>
    </source>
</reference>
<keyword evidence="3" id="KW-1185">Reference proteome</keyword>
<protein>
    <submittedName>
        <fullName evidence="2">Uncharacterized protein</fullName>
    </submittedName>
</protein>
<dbReference type="RefSeq" id="XP_062710866.1">
    <property type="nucleotide sequence ID" value="XM_062854882.1"/>
</dbReference>
<feature type="compositionally biased region" description="Polar residues" evidence="1">
    <location>
        <begin position="23"/>
        <end position="43"/>
    </location>
</feature>
<proteinExistence type="predicted"/>
<evidence type="ECO:0000256" key="1">
    <source>
        <dbReference type="SAM" id="MobiDB-lite"/>
    </source>
</evidence>
<dbReference type="EnsemblMetazoa" id="AALFPA23_000956.R38327">
    <property type="protein sequence ID" value="AALFPA23_000956.P38327"/>
    <property type="gene ID" value="AALFPA23_000956"/>
</dbReference>
<evidence type="ECO:0000313" key="2">
    <source>
        <dbReference type="EnsemblMetazoa" id="AALFPA23_000956.P38327"/>
    </source>
</evidence>